<dbReference type="InterPro" id="IPR001254">
    <property type="entry name" value="Trypsin_dom"/>
</dbReference>
<feature type="non-terminal residue" evidence="4">
    <location>
        <position position="93"/>
    </location>
</feature>
<dbReference type="EMBL" id="WBNK01008488">
    <property type="protein sequence ID" value="NXY00661.1"/>
    <property type="molecule type" value="Genomic_DNA"/>
</dbReference>
<dbReference type="GO" id="GO:0004252">
    <property type="term" value="F:serine-type endopeptidase activity"/>
    <property type="evidence" value="ECO:0007669"/>
    <property type="project" value="InterPro"/>
</dbReference>
<feature type="region of interest" description="Disordered" evidence="2">
    <location>
        <begin position="70"/>
        <end position="93"/>
    </location>
</feature>
<reference evidence="4 5" key="1">
    <citation type="submission" date="2020-02" db="EMBL/GenBank/DDBJ databases">
        <title>Bird 10,000 Genomes (B10K) Project - Family phase.</title>
        <authorList>
            <person name="Zhang G."/>
        </authorList>
    </citation>
    <scope>NUCLEOTIDE SEQUENCE [LARGE SCALE GENOMIC DNA]</scope>
    <source>
        <strain evidence="4">B10K-DU-017-21</strain>
    </source>
</reference>
<name>A0A852MKM4_9AVES</name>
<accession>A0A852MKM4</accession>
<dbReference type="AlphaFoldDB" id="A0A852MKM4"/>
<dbReference type="GO" id="GO:0030141">
    <property type="term" value="C:secretory granule"/>
    <property type="evidence" value="ECO:0007669"/>
    <property type="project" value="TreeGrafter"/>
</dbReference>
<evidence type="ECO:0000256" key="2">
    <source>
        <dbReference type="SAM" id="MobiDB-lite"/>
    </source>
</evidence>
<evidence type="ECO:0000313" key="4">
    <source>
        <dbReference type="EMBL" id="NXY00661.1"/>
    </source>
</evidence>
<dbReference type="Gene3D" id="2.40.10.10">
    <property type="entry name" value="Trypsin-like serine proteases"/>
    <property type="match status" value="1"/>
</dbReference>
<evidence type="ECO:0000256" key="1">
    <source>
        <dbReference type="ARBA" id="ARBA00023157"/>
    </source>
</evidence>
<dbReference type="PANTHER" id="PTHR24271">
    <property type="entry name" value="KALLIKREIN-RELATED"/>
    <property type="match status" value="1"/>
</dbReference>
<proteinExistence type="predicted"/>
<dbReference type="Pfam" id="PF00089">
    <property type="entry name" value="Trypsin"/>
    <property type="match status" value="1"/>
</dbReference>
<organism evidence="4 5">
    <name type="scientific">Centropus bengalensis</name>
    <name type="common">lesser coucal</name>
    <dbReference type="NCBI Taxonomy" id="1463675"/>
    <lineage>
        <taxon>Eukaryota</taxon>
        <taxon>Metazoa</taxon>
        <taxon>Chordata</taxon>
        <taxon>Craniata</taxon>
        <taxon>Vertebrata</taxon>
        <taxon>Euteleostomi</taxon>
        <taxon>Archelosauria</taxon>
        <taxon>Archosauria</taxon>
        <taxon>Dinosauria</taxon>
        <taxon>Saurischia</taxon>
        <taxon>Theropoda</taxon>
        <taxon>Coelurosauria</taxon>
        <taxon>Aves</taxon>
        <taxon>Neognathae</taxon>
        <taxon>Neoaves</taxon>
        <taxon>Otidimorphae</taxon>
        <taxon>Cuculiformes</taxon>
        <taxon>Centropidae</taxon>
        <taxon>Centropus</taxon>
    </lineage>
</organism>
<protein>
    <submittedName>
        <fullName evidence="4">KLK15 protein</fullName>
    </submittedName>
</protein>
<sequence>RAGVLSLASPSGQEQFAVAVDVIVHPAFEAEAGSYAHDLMLLRVEPPFRLTPHVQPLVLPGAAPAAGDNCTVMGWGTTTSPEGAGGPRGAEGG</sequence>
<feature type="non-terminal residue" evidence="4">
    <location>
        <position position="1"/>
    </location>
</feature>
<dbReference type="InterPro" id="IPR043504">
    <property type="entry name" value="Peptidase_S1_PA_chymotrypsin"/>
</dbReference>
<feature type="domain" description="Peptidase S1" evidence="3">
    <location>
        <begin position="9"/>
        <end position="80"/>
    </location>
</feature>
<gene>
    <name evidence="4" type="primary">Klk15</name>
    <name evidence="4" type="ORF">CENBEN_R14994</name>
</gene>
<keyword evidence="5" id="KW-1185">Reference proteome</keyword>
<dbReference type="PANTHER" id="PTHR24271:SF48">
    <property type="entry name" value="KALLIKREIN-14"/>
    <property type="match status" value="1"/>
</dbReference>
<dbReference type="InterPro" id="IPR009003">
    <property type="entry name" value="Peptidase_S1_PA"/>
</dbReference>
<dbReference type="SUPFAM" id="SSF50494">
    <property type="entry name" value="Trypsin-like serine proteases"/>
    <property type="match status" value="1"/>
</dbReference>
<evidence type="ECO:0000313" key="5">
    <source>
        <dbReference type="Proteomes" id="UP000632886"/>
    </source>
</evidence>
<dbReference type="Proteomes" id="UP000632886">
    <property type="component" value="Unassembled WGS sequence"/>
</dbReference>
<comment type="caution">
    <text evidence="4">The sequence shown here is derived from an EMBL/GenBank/DDBJ whole genome shotgun (WGS) entry which is preliminary data.</text>
</comment>
<evidence type="ECO:0000259" key="3">
    <source>
        <dbReference type="Pfam" id="PF00089"/>
    </source>
</evidence>
<dbReference type="GO" id="GO:0006508">
    <property type="term" value="P:proteolysis"/>
    <property type="evidence" value="ECO:0007669"/>
    <property type="project" value="InterPro"/>
</dbReference>
<feature type="compositionally biased region" description="Gly residues" evidence="2">
    <location>
        <begin position="83"/>
        <end position="93"/>
    </location>
</feature>
<keyword evidence="1" id="KW-1015">Disulfide bond</keyword>